<dbReference type="PANTHER" id="PTHR36507">
    <property type="entry name" value="BLL1555 PROTEIN"/>
    <property type="match status" value="1"/>
</dbReference>
<dbReference type="Pfam" id="PF07705">
    <property type="entry name" value="CARDB"/>
    <property type="match status" value="1"/>
</dbReference>
<evidence type="ECO:0000313" key="9">
    <source>
        <dbReference type="Proteomes" id="UP000070589"/>
    </source>
</evidence>
<gene>
    <name evidence="8" type="ORF">AKJ62_02110</name>
</gene>
<feature type="domain" description="Blue (type 1) copper" evidence="5">
    <location>
        <begin position="247"/>
        <end position="313"/>
    </location>
</feature>
<dbReference type="Pfam" id="PF00127">
    <property type="entry name" value="Copper-bind"/>
    <property type="match status" value="1"/>
</dbReference>
<keyword evidence="1" id="KW-0479">Metal-binding</keyword>
<keyword evidence="4" id="KW-0472">Membrane</keyword>
<dbReference type="InterPro" id="IPR008972">
    <property type="entry name" value="Cupredoxin"/>
</dbReference>
<dbReference type="SUPFAM" id="SSF49503">
    <property type="entry name" value="Cupredoxins"/>
    <property type="match status" value="1"/>
</dbReference>
<dbReference type="EMBL" id="LHXL01000019">
    <property type="protein sequence ID" value="KXA89893.1"/>
    <property type="molecule type" value="Genomic_DNA"/>
</dbReference>
<dbReference type="InterPro" id="IPR000923">
    <property type="entry name" value="BlueCu_1"/>
</dbReference>
<evidence type="ECO:0008006" key="10">
    <source>
        <dbReference type="Google" id="ProtNLM"/>
    </source>
</evidence>
<reference evidence="8 9" key="1">
    <citation type="journal article" date="2016" name="Sci. Rep.">
        <title>Metabolic traits of an uncultured archaeal lineage -MSBL1- from brine pools of the Red Sea.</title>
        <authorList>
            <person name="Mwirichia R."/>
            <person name="Alam I."/>
            <person name="Rashid M."/>
            <person name="Vinu M."/>
            <person name="Ba-Alawi W."/>
            <person name="Anthony Kamau A."/>
            <person name="Kamanda Ngugi D."/>
            <person name="Goker M."/>
            <person name="Klenk H.P."/>
            <person name="Bajic V."/>
            <person name="Stingl U."/>
        </authorList>
    </citation>
    <scope>NUCLEOTIDE SEQUENCE [LARGE SCALE GENOMIC DNA]</scope>
    <source>
        <strain evidence="8">SCGC-AAA259D14</strain>
    </source>
</reference>
<feature type="region of interest" description="Disordered" evidence="3">
    <location>
        <begin position="315"/>
        <end position="345"/>
    </location>
</feature>
<dbReference type="GO" id="GO:0009055">
    <property type="term" value="F:electron transfer activity"/>
    <property type="evidence" value="ECO:0007669"/>
    <property type="project" value="InterPro"/>
</dbReference>
<dbReference type="Proteomes" id="UP000070589">
    <property type="component" value="Unassembled WGS sequence"/>
</dbReference>
<dbReference type="InterPro" id="IPR011635">
    <property type="entry name" value="CARDB"/>
</dbReference>
<evidence type="ECO:0000256" key="2">
    <source>
        <dbReference type="ARBA" id="ARBA00023008"/>
    </source>
</evidence>
<comment type="caution">
    <text evidence="8">The sequence shown here is derived from an EMBL/GenBank/DDBJ whole genome shotgun (WGS) entry which is preliminary data.</text>
</comment>
<evidence type="ECO:0000256" key="1">
    <source>
        <dbReference type="ARBA" id="ARBA00022723"/>
    </source>
</evidence>
<protein>
    <recommendedName>
        <fullName evidence="10">EfeO-type cupredoxin-like domain-containing protein</fullName>
    </recommendedName>
</protein>
<dbReference type="InterPro" id="IPR052721">
    <property type="entry name" value="ET_Amicyanin"/>
</dbReference>
<evidence type="ECO:0000256" key="4">
    <source>
        <dbReference type="SAM" id="Phobius"/>
    </source>
</evidence>
<dbReference type="Pfam" id="PF23951">
    <property type="entry name" value="DUF7282"/>
    <property type="match status" value="1"/>
</dbReference>
<accession>A0A133U6S6</accession>
<evidence type="ECO:0000259" key="5">
    <source>
        <dbReference type="Pfam" id="PF00127"/>
    </source>
</evidence>
<dbReference type="Gene3D" id="2.60.40.10">
    <property type="entry name" value="Immunoglobulins"/>
    <property type="match status" value="1"/>
</dbReference>
<sequence length="345" mass="36501">MNRKRGIGTTAIVAVIVVVIAVAVGGYVVLSQGEPAEFQYSNLAVNPTQIEPGGTVTVTVDVKNNGGAEGTTEVELEINGETKTKDITLDAGESQTVTFSLTRNEEGTYEVGIAGMSKTFQVGAEVQPQVEAGDQTVSDSTITIDTVVAGQSGWIVIHRDDNGSPGAVIGYTGVEEGTSNDVEVEIDIAQSTDRLYAMLHMDTGETGVYEFPDADPPVQVNGQIVVTPFNVSLQPEPDTQWTMTNNTFSPETIEIDVGDTVEIVNEDSFNHNFTAQNPQTGEVVISEDVTGGESIVFTFDTEGVWKVWCTIHSDGTETEPATSGMKGKVGAGVSVSPGDDDSGYY</sequence>
<dbReference type="PANTHER" id="PTHR36507:SF1">
    <property type="entry name" value="BLL1555 PROTEIN"/>
    <property type="match status" value="1"/>
</dbReference>
<keyword evidence="2" id="KW-0186">Copper</keyword>
<dbReference type="GO" id="GO:0005507">
    <property type="term" value="F:copper ion binding"/>
    <property type="evidence" value="ECO:0007669"/>
    <property type="project" value="InterPro"/>
</dbReference>
<feature type="domain" description="DUF7282" evidence="7">
    <location>
        <begin position="129"/>
        <end position="231"/>
    </location>
</feature>
<keyword evidence="4" id="KW-1133">Transmembrane helix</keyword>
<proteinExistence type="predicted"/>
<name>A0A133U6S6_9EURY</name>
<evidence type="ECO:0000259" key="7">
    <source>
        <dbReference type="Pfam" id="PF23951"/>
    </source>
</evidence>
<evidence type="ECO:0000259" key="6">
    <source>
        <dbReference type="Pfam" id="PF07705"/>
    </source>
</evidence>
<feature type="domain" description="CARDB" evidence="6">
    <location>
        <begin position="44"/>
        <end position="111"/>
    </location>
</feature>
<dbReference type="InterPro" id="IPR013783">
    <property type="entry name" value="Ig-like_fold"/>
</dbReference>
<evidence type="ECO:0000313" key="8">
    <source>
        <dbReference type="EMBL" id="KXA89893.1"/>
    </source>
</evidence>
<feature type="transmembrane region" description="Helical" evidence="4">
    <location>
        <begin position="7"/>
        <end position="30"/>
    </location>
</feature>
<dbReference type="AlphaFoldDB" id="A0A133U6S6"/>
<keyword evidence="9" id="KW-1185">Reference proteome</keyword>
<keyword evidence="4" id="KW-0812">Transmembrane</keyword>
<dbReference type="Gene3D" id="2.60.40.420">
    <property type="entry name" value="Cupredoxins - blue copper proteins"/>
    <property type="match status" value="1"/>
</dbReference>
<organism evidence="8 9">
    <name type="scientific">candidate division MSBL1 archaeon SCGC-AAA259D14</name>
    <dbReference type="NCBI Taxonomy" id="1698261"/>
    <lineage>
        <taxon>Archaea</taxon>
        <taxon>Methanobacteriati</taxon>
        <taxon>Methanobacteriota</taxon>
        <taxon>candidate division MSBL1</taxon>
    </lineage>
</organism>
<dbReference type="InterPro" id="IPR055706">
    <property type="entry name" value="Slg1/2_DUF7282"/>
</dbReference>
<evidence type="ECO:0000256" key="3">
    <source>
        <dbReference type="SAM" id="MobiDB-lite"/>
    </source>
</evidence>